<sequence length="620" mass="70986">MYSAGNKASRPISHWRCVFFLCIFLLMPVAHAEETRPSLEQISAAVQSGDESLVSDSLTTFIANTDALSEADYTAISAQTSLLLRQTKQLNATQKAAKYLTSDTAKIMQQAVRFRWIMITSYDLMFFTEFSLARDMLEQELDAIKAWTPTTNDSKVTQANLYHIYGQLLVRQKRVAEALPYFYQAEAWFRDIDENHPSIFVINILLGEAFLHAKNFERAEQFSLKALDIIPPGRVDAISYLHAILASALERQQRPHDAMKVISSYLANPVDPRRDYFLYFSLVHIDVLRDLQQFDAALTLAQDTYALAQELGNKDYLKDATRQLGFLQAHFGNMSEAQELLKDAIDSPSGIRQGNPPRAYLDYVDVLTQLGQYQSALDYYHRFHNAYVDEHQRINQIEIASLEFQQENQRLSQQQALSEAQLALAIANESRAQLRTRVLMWAALILTIIATAILVMLLQLRRKSHQLHKMANEDQLTKLGNRHAFLQALDKPTHTLLIIADIDGLKYYNDHFGHQKGDELIKHYAQQMQQILAQAPAELFRIGGDEFAILLNHTMPVSMVDQWMQDAVKQTQQAGFTKIDASYGMATRNEITTDHDWISLADQRMYTMKETNRQRINRQR</sequence>
<feature type="coiled-coil region" evidence="3">
    <location>
        <begin position="394"/>
        <end position="437"/>
    </location>
</feature>
<dbReference type="GO" id="GO:0052621">
    <property type="term" value="F:diguanylate cyclase activity"/>
    <property type="evidence" value="ECO:0007669"/>
    <property type="project" value="UniProtKB-EC"/>
</dbReference>
<keyword evidence="4" id="KW-1133">Transmembrane helix</keyword>
<comment type="caution">
    <text evidence="7">The sequence shown here is derived from an EMBL/GenBank/DDBJ whole genome shotgun (WGS) entry which is preliminary data.</text>
</comment>
<organism evidence="7 8">
    <name type="scientific">Marinomonas profundi</name>
    <dbReference type="NCBI Taxonomy" id="2726122"/>
    <lineage>
        <taxon>Bacteria</taxon>
        <taxon>Pseudomonadati</taxon>
        <taxon>Pseudomonadota</taxon>
        <taxon>Gammaproteobacteria</taxon>
        <taxon>Oceanospirillales</taxon>
        <taxon>Oceanospirillaceae</taxon>
        <taxon>Marinomonas</taxon>
    </lineage>
</organism>
<dbReference type="EMBL" id="JABAEK010000003">
    <property type="protein sequence ID" value="NLQ16871.1"/>
    <property type="molecule type" value="Genomic_DNA"/>
</dbReference>
<dbReference type="PANTHER" id="PTHR45138">
    <property type="entry name" value="REGULATORY COMPONENTS OF SENSORY TRANSDUCTION SYSTEM"/>
    <property type="match status" value="1"/>
</dbReference>
<dbReference type="AlphaFoldDB" id="A0A847R079"/>
<evidence type="ECO:0000259" key="6">
    <source>
        <dbReference type="PROSITE" id="PS50887"/>
    </source>
</evidence>
<dbReference type="SUPFAM" id="SSF55073">
    <property type="entry name" value="Nucleotide cyclase"/>
    <property type="match status" value="1"/>
</dbReference>
<keyword evidence="4" id="KW-0472">Membrane</keyword>
<protein>
    <recommendedName>
        <fullName evidence="1">diguanylate cyclase</fullName>
        <ecNumber evidence="1">2.7.7.65</ecNumber>
    </recommendedName>
</protein>
<dbReference type="SMART" id="SM00267">
    <property type="entry name" value="GGDEF"/>
    <property type="match status" value="1"/>
</dbReference>
<dbReference type="Proteomes" id="UP000586067">
    <property type="component" value="Unassembled WGS sequence"/>
</dbReference>
<evidence type="ECO:0000313" key="7">
    <source>
        <dbReference type="EMBL" id="NLQ16871.1"/>
    </source>
</evidence>
<feature type="chain" id="PRO_5032658961" description="diguanylate cyclase" evidence="5">
    <location>
        <begin position="33"/>
        <end position="620"/>
    </location>
</feature>
<dbReference type="RefSeq" id="WP_168823208.1">
    <property type="nucleotide sequence ID" value="NZ_CP073013.1"/>
</dbReference>
<keyword evidence="5" id="KW-0732">Signal</keyword>
<dbReference type="Gene3D" id="3.30.70.270">
    <property type="match status" value="1"/>
</dbReference>
<dbReference type="PROSITE" id="PS50887">
    <property type="entry name" value="GGDEF"/>
    <property type="match status" value="1"/>
</dbReference>
<dbReference type="Pfam" id="PF13424">
    <property type="entry name" value="TPR_12"/>
    <property type="match status" value="1"/>
</dbReference>
<evidence type="ECO:0000313" key="8">
    <source>
        <dbReference type="Proteomes" id="UP000586067"/>
    </source>
</evidence>
<dbReference type="EC" id="2.7.7.65" evidence="1"/>
<dbReference type="InterPro" id="IPR050469">
    <property type="entry name" value="Diguanylate_Cyclase"/>
</dbReference>
<dbReference type="InterPro" id="IPR011990">
    <property type="entry name" value="TPR-like_helical_dom_sf"/>
</dbReference>
<evidence type="ECO:0000256" key="1">
    <source>
        <dbReference type="ARBA" id="ARBA00012528"/>
    </source>
</evidence>
<reference evidence="7 8" key="1">
    <citation type="submission" date="2020-04" db="EMBL/GenBank/DDBJ databases">
        <title>Marinomonas sp. M1K-6 isolated from the deep seawater of the Mariana Trench.</title>
        <authorList>
            <person name="Li Y."/>
        </authorList>
    </citation>
    <scope>NUCLEOTIDE SEQUENCE [LARGE SCALE GENOMIC DNA]</scope>
    <source>
        <strain evidence="7 8">M1K-6</strain>
    </source>
</reference>
<dbReference type="PANTHER" id="PTHR45138:SF9">
    <property type="entry name" value="DIGUANYLATE CYCLASE DGCM-RELATED"/>
    <property type="match status" value="1"/>
</dbReference>
<feature type="transmembrane region" description="Helical" evidence="4">
    <location>
        <begin position="438"/>
        <end position="460"/>
    </location>
</feature>
<dbReference type="Pfam" id="PF00990">
    <property type="entry name" value="GGDEF"/>
    <property type="match status" value="1"/>
</dbReference>
<keyword evidence="3" id="KW-0175">Coiled coil</keyword>
<dbReference type="InterPro" id="IPR000160">
    <property type="entry name" value="GGDEF_dom"/>
</dbReference>
<dbReference type="SUPFAM" id="SSF48452">
    <property type="entry name" value="TPR-like"/>
    <property type="match status" value="1"/>
</dbReference>
<comment type="catalytic activity">
    <reaction evidence="2">
        <text>2 GTP = 3',3'-c-di-GMP + 2 diphosphate</text>
        <dbReference type="Rhea" id="RHEA:24898"/>
        <dbReference type="ChEBI" id="CHEBI:33019"/>
        <dbReference type="ChEBI" id="CHEBI:37565"/>
        <dbReference type="ChEBI" id="CHEBI:58805"/>
        <dbReference type="EC" id="2.7.7.65"/>
    </reaction>
</comment>
<evidence type="ECO:0000256" key="3">
    <source>
        <dbReference type="SAM" id="Coils"/>
    </source>
</evidence>
<feature type="signal peptide" evidence="5">
    <location>
        <begin position="1"/>
        <end position="32"/>
    </location>
</feature>
<dbReference type="NCBIfam" id="TIGR00254">
    <property type="entry name" value="GGDEF"/>
    <property type="match status" value="1"/>
</dbReference>
<evidence type="ECO:0000256" key="2">
    <source>
        <dbReference type="ARBA" id="ARBA00034247"/>
    </source>
</evidence>
<feature type="domain" description="GGDEF" evidence="6">
    <location>
        <begin position="493"/>
        <end position="620"/>
    </location>
</feature>
<dbReference type="InterPro" id="IPR029787">
    <property type="entry name" value="Nucleotide_cyclase"/>
</dbReference>
<keyword evidence="8" id="KW-1185">Reference proteome</keyword>
<keyword evidence="4" id="KW-0812">Transmembrane</keyword>
<dbReference type="Gene3D" id="1.25.40.10">
    <property type="entry name" value="Tetratricopeptide repeat domain"/>
    <property type="match status" value="2"/>
</dbReference>
<evidence type="ECO:0000256" key="4">
    <source>
        <dbReference type="SAM" id="Phobius"/>
    </source>
</evidence>
<accession>A0A847R079</accession>
<name>A0A847R079_9GAMM</name>
<dbReference type="CDD" id="cd01949">
    <property type="entry name" value="GGDEF"/>
    <property type="match status" value="1"/>
</dbReference>
<gene>
    <name evidence="7" type="ORF">HGG82_04455</name>
</gene>
<dbReference type="InterPro" id="IPR043128">
    <property type="entry name" value="Rev_trsase/Diguanyl_cyclase"/>
</dbReference>
<evidence type="ECO:0000256" key="5">
    <source>
        <dbReference type="SAM" id="SignalP"/>
    </source>
</evidence>
<proteinExistence type="predicted"/>